<dbReference type="Proteomes" id="UP000218334">
    <property type="component" value="Unassembled WGS sequence"/>
</dbReference>
<dbReference type="GO" id="GO:0004113">
    <property type="term" value="F:2',3'-cyclic-nucleotide 3'-phosphodiesterase activity"/>
    <property type="evidence" value="ECO:0007669"/>
    <property type="project" value="TreeGrafter"/>
</dbReference>
<gene>
    <name evidence="1" type="ORF">ARMSODRAFT_947460</name>
</gene>
<dbReference type="STRING" id="1076256.A0A2H3CJF6"/>
<proteinExistence type="predicted"/>
<reference evidence="2" key="1">
    <citation type="journal article" date="2017" name="Nat. Ecol. Evol.">
        <title>Genome expansion and lineage-specific genetic innovations in the forest pathogenic fungi Armillaria.</title>
        <authorList>
            <person name="Sipos G."/>
            <person name="Prasanna A.N."/>
            <person name="Walter M.C."/>
            <person name="O'Connor E."/>
            <person name="Balint B."/>
            <person name="Krizsan K."/>
            <person name="Kiss B."/>
            <person name="Hess J."/>
            <person name="Varga T."/>
            <person name="Slot J."/>
            <person name="Riley R."/>
            <person name="Boka B."/>
            <person name="Rigling D."/>
            <person name="Barry K."/>
            <person name="Lee J."/>
            <person name="Mihaltcheva S."/>
            <person name="LaButti K."/>
            <person name="Lipzen A."/>
            <person name="Waldron R."/>
            <person name="Moloney N.M."/>
            <person name="Sperisen C."/>
            <person name="Kredics L."/>
            <person name="Vagvoelgyi C."/>
            <person name="Patrignani A."/>
            <person name="Fitzpatrick D."/>
            <person name="Nagy I."/>
            <person name="Doyle S."/>
            <person name="Anderson J.B."/>
            <person name="Grigoriev I.V."/>
            <person name="Gueldener U."/>
            <person name="Muensterkoetter M."/>
            <person name="Nagy L.G."/>
        </authorList>
    </citation>
    <scope>NUCLEOTIDE SEQUENCE [LARGE SCALE GENOMIC DNA]</scope>
    <source>
        <strain evidence="2">28-4</strain>
    </source>
</reference>
<accession>A0A2H3CJF6</accession>
<dbReference type="Gene3D" id="3.90.1140.10">
    <property type="entry name" value="Cyclic phosphodiesterase"/>
    <property type="match status" value="1"/>
</dbReference>
<protein>
    <recommendedName>
        <fullName evidence="3">LigT-like protein</fullName>
    </recommendedName>
</protein>
<dbReference type="PANTHER" id="PTHR28141:SF1">
    <property type="entry name" value="2',3'-CYCLIC-NUCLEOTIDE 3'-PHOSPHODIESTERASE"/>
    <property type="match status" value="1"/>
</dbReference>
<dbReference type="PANTHER" id="PTHR28141">
    <property type="entry name" value="2',3'-CYCLIC-NUCLEOTIDE 3'-PHOSPHODIESTERASE"/>
    <property type="match status" value="1"/>
</dbReference>
<keyword evidence="2" id="KW-1185">Reference proteome</keyword>
<dbReference type="SUPFAM" id="SSF55144">
    <property type="entry name" value="LigT-like"/>
    <property type="match status" value="1"/>
</dbReference>
<organism evidence="1 2">
    <name type="scientific">Armillaria solidipes</name>
    <dbReference type="NCBI Taxonomy" id="1076256"/>
    <lineage>
        <taxon>Eukaryota</taxon>
        <taxon>Fungi</taxon>
        <taxon>Dikarya</taxon>
        <taxon>Basidiomycota</taxon>
        <taxon>Agaricomycotina</taxon>
        <taxon>Agaricomycetes</taxon>
        <taxon>Agaricomycetidae</taxon>
        <taxon>Agaricales</taxon>
        <taxon>Marasmiineae</taxon>
        <taxon>Physalacriaceae</taxon>
        <taxon>Armillaria</taxon>
    </lineage>
</organism>
<evidence type="ECO:0000313" key="2">
    <source>
        <dbReference type="Proteomes" id="UP000218334"/>
    </source>
</evidence>
<dbReference type="AlphaFoldDB" id="A0A2H3CJF6"/>
<evidence type="ECO:0008006" key="3">
    <source>
        <dbReference type="Google" id="ProtNLM"/>
    </source>
</evidence>
<name>A0A2H3CJF6_9AGAR</name>
<dbReference type="InterPro" id="IPR009097">
    <property type="entry name" value="Cyclic_Pdiesterase"/>
</dbReference>
<sequence>MGITLWIVPSSTRAAKLKHIMNVRPVPPTTSTAPSSSYPRFDPHITLLSLPADSPTPISVLRDAISSIQLSLDIKFKSIDIGTHFFRSVYIAVQLTPALTEIHTHVHKKVGVEPRTPRYPHLSLCYITDEDAQQGGREDFYRAIEDKIRKEGDSVSLDCGELTEEWMSGFVASEIWIAECNGPIEDWNILDKVPLQYV</sequence>
<dbReference type="Pfam" id="PF07823">
    <property type="entry name" value="CPDase"/>
    <property type="match status" value="1"/>
</dbReference>
<dbReference type="GO" id="GO:0009187">
    <property type="term" value="P:cyclic nucleotide metabolic process"/>
    <property type="evidence" value="ECO:0007669"/>
    <property type="project" value="TreeGrafter"/>
</dbReference>
<dbReference type="InterPro" id="IPR012386">
    <property type="entry name" value="Cyclic-nucl_3Pdiesterase"/>
</dbReference>
<evidence type="ECO:0000313" key="1">
    <source>
        <dbReference type="EMBL" id="PBK78528.1"/>
    </source>
</evidence>
<dbReference type="EMBL" id="KZ293415">
    <property type="protein sequence ID" value="PBK78528.1"/>
    <property type="molecule type" value="Genomic_DNA"/>
</dbReference>